<feature type="transmembrane region" description="Helical" evidence="1">
    <location>
        <begin position="20"/>
        <end position="48"/>
    </location>
</feature>
<protein>
    <submittedName>
        <fullName evidence="2">DUF4153 domain-containing protein</fullName>
    </submittedName>
</protein>
<feature type="transmembrane region" description="Helical" evidence="1">
    <location>
        <begin position="69"/>
        <end position="86"/>
    </location>
</feature>
<keyword evidence="1" id="KW-0472">Membrane</keyword>
<keyword evidence="1" id="KW-0812">Transmembrane</keyword>
<proteinExistence type="predicted"/>
<keyword evidence="5" id="KW-1185">Reference proteome</keyword>
<feature type="transmembrane region" description="Helical" evidence="1">
    <location>
        <begin position="225"/>
        <end position="244"/>
    </location>
</feature>
<feature type="transmembrane region" description="Helical" evidence="1">
    <location>
        <begin position="98"/>
        <end position="115"/>
    </location>
</feature>
<dbReference type="EMBL" id="VRMB01000006">
    <property type="protein sequence ID" value="TXK70692.1"/>
    <property type="molecule type" value="Genomic_DNA"/>
</dbReference>
<evidence type="ECO:0000313" key="2">
    <source>
        <dbReference type="EMBL" id="QBL13866.1"/>
    </source>
</evidence>
<dbReference type="Proteomes" id="UP000293421">
    <property type="component" value="Chromosome"/>
</dbReference>
<accession>A0AAE5YI78</accession>
<name>A0AAE5YI78_9BACT</name>
<sequence>MFKNFINSTYIALLNHPLGAIFYLYFWFLAGFSFNIIDFLLLTLFIIACETFTKTSLNLKQAYKNLNNLWIILLTTIFYIFIYFIFKENHSLSNNITLFNFYISLIIALMAFICARKFQDFNTFEHFLAALFFSIGFWVIFGIFIGIFFISFSFLFNLSYDIPYVLNFWIFSAGCFSLFLLGDFKSYNFKKIFIFMLNVFSVLYIILLLCYAFGVFLNFVEKLSIVHLCLWFGNVLLCALWINLSFYKIKKIILNAFFITLLCLTTFVFYAVIVRIIEYGFTPTRLAVLGANLWLLIASYLSTFHQNKALRLSFYILMIISLFLGIFATKISIYSQQYQLQKLENIISQNKSHLNYETSMEYYYQIKDIHNTLNELDLDHNSSYDNLEDFLTKHDLNQTKKLISEPDFFMQKNFTIDHIKLNEAYDEVLFNFSNKNKNDKYSMDFKDNTLYFYEQDKTILQISNFNQTLKAYNINLPLTYKLDNDLIITFLPLEFTIDKEGKLIYFKAHIFIKNTK</sequence>
<evidence type="ECO:0000313" key="3">
    <source>
        <dbReference type="EMBL" id="TXK70692.1"/>
    </source>
</evidence>
<evidence type="ECO:0000313" key="5">
    <source>
        <dbReference type="Proteomes" id="UP000321325"/>
    </source>
</evidence>
<feature type="transmembrane region" description="Helical" evidence="1">
    <location>
        <begin position="283"/>
        <end position="302"/>
    </location>
</feature>
<feature type="transmembrane region" description="Helical" evidence="1">
    <location>
        <begin position="162"/>
        <end position="181"/>
    </location>
</feature>
<evidence type="ECO:0000313" key="4">
    <source>
        <dbReference type="Proteomes" id="UP000293421"/>
    </source>
</evidence>
<gene>
    <name evidence="2" type="ORF">A9460_05900</name>
    <name evidence="3" type="ORF">FVD15_01305</name>
</gene>
<dbReference type="EMBL" id="CP037746">
    <property type="protein sequence ID" value="QBL13866.1"/>
    <property type="molecule type" value="Genomic_DNA"/>
</dbReference>
<evidence type="ECO:0000256" key="1">
    <source>
        <dbReference type="SAM" id="Phobius"/>
    </source>
</evidence>
<feature type="transmembrane region" description="Helical" evidence="1">
    <location>
        <begin position="256"/>
        <end position="277"/>
    </location>
</feature>
<dbReference type="GeneID" id="66287124"/>
<reference evidence="2 4" key="1">
    <citation type="submission" date="2019-02" db="EMBL/GenBank/DDBJ databases">
        <title>Use of ANI for Rapid Identification of Enteric Bacteria.</title>
        <authorList>
            <person name="Pruckler J."/>
            <person name="Lane C."/>
            <person name="Aubert R."/>
        </authorList>
    </citation>
    <scope>NUCLEOTIDE SEQUENCE [LARGE SCALE GENOMIC DNA]</scope>
    <source>
        <strain evidence="2 4">2014D-0083</strain>
    </source>
</reference>
<feature type="transmembrane region" description="Helical" evidence="1">
    <location>
        <begin position="127"/>
        <end position="156"/>
    </location>
</feature>
<dbReference type="RefSeq" id="WP_039665233.1">
    <property type="nucleotide sequence ID" value="NZ_CP037746.1"/>
</dbReference>
<dbReference type="Proteomes" id="UP000321325">
    <property type="component" value="Unassembled WGS sequence"/>
</dbReference>
<keyword evidence="1" id="KW-1133">Transmembrane helix</keyword>
<organism evidence="2 4">
    <name type="scientific">Campylobacter volucris</name>
    <dbReference type="NCBI Taxonomy" id="1031542"/>
    <lineage>
        <taxon>Bacteria</taxon>
        <taxon>Pseudomonadati</taxon>
        <taxon>Campylobacterota</taxon>
        <taxon>Epsilonproteobacteria</taxon>
        <taxon>Campylobacterales</taxon>
        <taxon>Campylobacteraceae</taxon>
        <taxon>Campylobacter</taxon>
    </lineage>
</organism>
<dbReference type="AlphaFoldDB" id="A0AAE5YI78"/>
<feature type="transmembrane region" description="Helical" evidence="1">
    <location>
        <begin position="193"/>
        <end position="219"/>
    </location>
</feature>
<feature type="transmembrane region" description="Helical" evidence="1">
    <location>
        <begin position="314"/>
        <end position="334"/>
    </location>
</feature>
<reference evidence="3 5" key="2">
    <citation type="submission" date="2019-08" db="EMBL/GenBank/DDBJ databases">
        <title>Rapid identification of Enteric Bacteria from Whole Genome Sequences (WGS) using Average Nucleotide Identity (ANI).</title>
        <authorList>
            <person name="Lane C."/>
        </authorList>
    </citation>
    <scope>NUCLEOTIDE SEQUENCE [LARGE SCALE GENOMIC DNA]</scope>
    <source>
        <strain evidence="3 5">2010D-8464</strain>
    </source>
</reference>